<name>A0A8H4RQC1_9HELO</name>
<dbReference type="EMBL" id="JAAMPI010000206">
    <property type="protein sequence ID" value="KAF4634130.1"/>
    <property type="molecule type" value="Genomic_DNA"/>
</dbReference>
<evidence type="ECO:0000313" key="4">
    <source>
        <dbReference type="Proteomes" id="UP000566819"/>
    </source>
</evidence>
<feature type="region of interest" description="Disordered" evidence="1">
    <location>
        <begin position="37"/>
        <end position="58"/>
    </location>
</feature>
<sequence>MEDHSTLEPSSLGEEISDVEDIDSHEAEVPKRLADILFPVPPSSEDGPETPAVSTPRMTYSPLDDSVDSIRLLSIHPELDWDDTIRCDLIHSTFREKPVYSALSYAWGNVDKTHTIQINGALFLIRQNLFEALQNFRTRDTFETGKLYWIDAICINQEDLDERSKQVALMDYIYTRAFCVLIWLGFPEPRHHEWSQRTNPDKWEALKDMPDWLLSNSYWTRIWIIQEIGLATDLIVCTSRDRYGWSEFCQFVFSKSFPQLLFPLGYGRLQLIQNLDQQRKARHKQSNQLEVLLERFQHAQCQEPRDKIFAFLGLAHDCHDGTLQANYVKSMSEVHADCIKHFCRRRFFHDGAANDIDRQTRLVRYSQFLWGLIGGNSLATLEHPVISSDQVQVRGGLCGEVLEVGPTYDEMISSASANRKWKAIFELHYKLPQDSEKVREANESYNNVLLKMDDADLAKIRAFDQQDCYVRGVPVDEYGAQDNWAYAGSRDRPRRSTLPEEPRVSTSPISTPQQPRIFLGSNFFLGVAPAEVKKGDRICQFANTDIGVLIREEAVSEDFRFHNDDGDASGFRLIGKLYLNVDCKNLQPIREDKAEQVAVPYGIEMIIRMDMKTFVSLTC</sequence>
<dbReference type="PANTHER" id="PTHR24148:SF73">
    <property type="entry name" value="HET DOMAIN PROTEIN (AFU_ORTHOLOGUE AFUA_8G01020)"/>
    <property type="match status" value="1"/>
</dbReference>
<accession>A0A8H4RQC1</accession>
<feature type="region of interest" description="Disordered" evidence="1">
    <location>
        <begin position="1"/>
        <end position="25"/>
    </location>
</feature>
<gene>
    <name evidence="3" type="ORF">G7Y89_g3986</name>
</gene>
<evidence type="ECO:0000259" key="2">
    <source>
        <dbReference type="Pfam" id="PF06985"/>
    </source>
</evidence>
<evidence type="ECO:0000313" key="3">
    <source>
        <dbReference type="EMBL" id="KAF4634130.1"/>
    </source>
</evidence>
<proteinExistence type="predicted"/>
<feature type="domain" description="Heterokaryon incompatibility" evidence="2">
    <location>
        <begin position="100"/>
        <end position="227"/>
    </location>
</feature>
<dbReference type="Proteomes" id="UP000566819">
    <property type="component" value="Unassembled WGS sequence"/>
</dbReference>
<feature type="region of interest" description="Disordered" evidence="1">
    <location>
        <begin position="487"/>
        <end position="511"/>
    </location>
</feature>
<reference evidence="3 4" key="1">
    <citation type="submission" date="2020-03" db="EMBL/GenBank/DDBJ databases">
        <title>Draft Genome Sequence of Cudoniella acicularis.</title>
        <authorList>
            <person name="Buettner E."/>
            <person name="Kellner H."/>
        </authorList>
    </citation>
    <scope>NUCLEOTIDE SEQUENCE [LARGE SCALE GENOMIC DNA]</scope>
    <source>
        <strain evidence="3 4">DSM 108380</strain>
    </source>
</reference>
<evidence type="ECO:0000256" key="1">
    <source>
        <dbReference type="SAM" id="MobiDB-lite"/>
    </source>
</evidence>
<dbReference type="PANTHER" id="PTHR24148">
    <property type="entry name" value="ANKYRIN REPEAT DOMAIN-CONTAINING PROTEIN 39 HOMOLOG-RELATED"/>
    <property type="match status" value="1"/>
</dbReference>
<organism evidence="3 4">
    <name type="scientific">Cudoniella acicularis</name>
    <dbReference type="NCBI Taxonomy" id="354080"/>
    <lineage>
        <taxon>Eukaryota</taxon>
        <taxon>Fungi</taxon>
        <taxon>Dikarya</taxon>
        <taxon>Ascomycota</taxon>
        <taxon>Pezizomycotina</taxon>
        <taxon>Leotiomycetes</taxon>
        <taxon>Helotiales</taxon>
        <taxon>Tricladiaceae</taxon>
        <taxon>Cudoniella</taxon>
    </lineage>
</organism>
<protein>
    <recommendedName>
        <fullName evidence="2">Heterokaryon incompatibility domain-containing protein</fullName>
    </recommendedName>
</protein>
<keyword evidence="4" id="KW-1185">Reference proteome</keyword>
<dbReference type="OrthoDB" id="2157530at2759"/>
<dbReference type="Pfam" id="PF06985">
    <property type="entry name" value="HET"/>
    <property type="match status" value="1"/>
</dbReference>
<dbReference type="InterPro" id="IPR052895">
    <property type="entry name" value="HetReg/Transcr_Mod"/>
</dbReference>
<comment type="caution">
    <text evidence="3">The sequence shown here is derived from an EMBL/GenBank/DDBJ whole genome shotgun (WGS) entry which is preliminary data.</text>
</comment>
<dbReference type="AlphaFoldDB" id="A0A8H4RQC1"/>
<dbReference type="InterPro" id="IPR010730">
    <property type="entry name" value="HET"/>
</dbReference>